<dbReference type="EMBL" id="BK059106">
    <property type="protein sequence ID" value="DAE31246.1"/>
    <property type="molecule type" value="Genomic_DNA"/>
</dbReference>
<evidence type="ECO:0000313" key="1">
    <source>
        <dbReference type="EMBL" id="DAE31246.1"/>
    </source>
</evidence>
<accession>A0A8S5RIM8</accession>
<proteinExistence type="predicted"/>
<reference evidence="1" key="1">
    <citation type="journal article" date="2021" name="Proc. Natl. Acad. Sci. U.S.A.">
        <title>A Catalog of Tens of Thousands of Viruses from Human Metagenomes Reveals Hidden Associations with Chronic Diseases.</title>
        <authorList>
            <person name="Tisza M.J."/>
            <person name="Buck C.B."/>
        </authorList>
    </citation>
    <scope>NUCLEOTIDE SEQUENCE</scope>
    <source>
        <strain evidence="1">CtHG14</strain>
    </source>
</reference>
<name>A0A8S5RIM8_9VIRU</name>
<organism evidence="1">
    <name type="scientific">virus sp. ctHG14</name>
    <dbReference type="NCBI Taxonomy" id="2827626"/>
    <lineage>
        <taxon>Viruses</taxon>
    </lineage>
</organism>
<protein>
    <submittedName>
        <fullName evidence="1">Uncharacterized protein</fullName>
    </submittedName>
</protein>
<sequence length="122" mass="13208">MRKKDNATTTSFDVTAGIDFADTGETEIPSIQPVGKKSVFVSAPVDPNRVYTPGYNPTPKIGPNGGYVGRREVPAAERKIQFSVSCTESQKAAFSEAARKSGRTLAGFACFAIEEYMRTHDL</sequence>